<dbReference type="EMBL" id="BART01012222">
    <property type="protein sequence ID" value="GAG78368.1"/>
    <property type="molecule type" value="Genomic_DNA"/>
</dbReference>
<dbReference type="Gene3D" id="1.20.120.20">
    <property type="entry name" value="Apolipoprotein"/>
    <property type="match status" value="1"/>
</dbReference>
<feature type="non-terminal residue" evidence="1">
    <location>
        <position position="278"/>
    </location>
</feature>
<proteinExistence type="predicted"/>
<name>X1B283_9ZZZZ</name>
<dbReference type="AlphaFoldDB" id="X1B283"/>
<organism evidence="1">
    <name type="scientific">marine sediment metagenome</name>
    <dbReference type="NCBI Taxonomy" id="412755"/>
    <lineage>
        <taxon>unclassified sequences</taxon>
        <taxon>metagenomes</taxon>
        <taxon>ecological metagenomes</taxon>
    </lineage>
</organism>
<evidence type="ECO:0000313" key="1">
    <source>
        <dbReference type="EMBL" id="GAG78368.1"/>
    </source>
</evidence>
<protein>
    <submittedName>
        <fullName evidence="1">Uncharacterized protein</fullName>
    </submittedName>
</protein>
<feature type="non-terminal residue" evidence="1">
    <location>
        <position position="1"/>
    </location>
</feature>
<gene>
    <name evidence="1" type="ORF">S01H4_25630</name>
</gene>
<comment type="caution">
    <text evidence="1">The sequence shown here is derived from an EMBL/GenBank/DDBJ whole genome shotgun (WGS) entry which is preliminary data.</text>
</comment>
<accession>X1B283</accession>
<reference evidence="1" key="1">
    <citation type="journal article" date="2014" name="Front. Microbiol.">
        <title>High frequency of phylogenetically diverse reductive dehalogenase-homologous genes in deep subseafloor sedimentary metagenomes.</title>
        <authorList>
            <person name="Kawai M."/>
            <person name="Futagami T."/>
            <person name="Toyoda A."/>
            <person name="Takaki Y."/>
            <person name="Nishi S."/>
            <person name="Hori S."/>
            <person name="Arai W."/>
            <person name="Tsubouchi T."/>
            <person name="Morono Y."/>
            <person name="Uchiyama I."/>
            <person name="Ito T."/>
            <person name="Fujiyama A."/>
            <person name="Inagaki F."/>
            <person name="Takami H."/>
        </authorList>
    </citation>
    <scope>NUCLEOTIDE SEQUENCE</scope>
    <source>
        <strain evidence="1">Expedition CK06-06</strain>
    </source>
</reference>
<sequence>ESTPKALQSKFKEIEEHSAKLSKFEEYRNYINIMKTNLPAQIKTQFSKVEKELENVKKFQEIRRYILNLREIVPDEITKEFGVVETRLEKIKSEISIAFEKQFRIGALKNMAEKIVSKIISEQFGDLTDYFREKFVNSIRNTLDQVTEQLTSISDVAGDMSTDLGSFLSDIVSGLEDTLEDLDGRISTVYEDVYKGIEELKGLFQREIYKTLEEDIMGNILKQLDLSEKTMTEFWERSKKASTLSFKDVWFVRSVEGMKAQINESLTRVKARFQLIIP</sequence>